<dbReference type="Proteomes" id="UP000640531">
    <property type="component" value="Unassembled WGS sequence"/>
</dbReference>
<evidence type="ECO:0000313" key="2">
    <source>
        <dbReference type="Proteomes" id="UP000640531"/>
    </source>
</evidence>
<accession>A0ABR8FB81</accession>
<proteinExistence type="predicted"/>
<dbReference type="EMBL" id="JACJST010000004">
    <property type="protein sequence ID" value="MBD2567468.1"/>
    <property type="molecule type" value="Genomic_DNA"/>
</dbReference>
<dbReference type="RefSeq" id="WP_190712444.1">
    <property type="nucleotide sequence ID" value="NZ_JACJST010000004.1"/>
</dbReference>
<keyword evidence="2" id="KW-1185">Reference proteome</keyword>
<dbReference type="InterPro" id="IPR021398">
    <property type="entry name" value="DUF3037"/>
</dbReference>
<reference evidence="1 2" key="1">
    <citation type="journal article" date="2020" name="ISME J.">
        <title>Comparative genomics reveals insights into cyanobacterial evolution and habitat adaptation.</title>
        <authorList>
            <person name="Chen M.Y."/>
            <person name="Teng W.K."/>
            <person name="Zhao L."/>
            <person name="Hu C.X."/>
            <person name="Zhou Y.K."/>
            <person name="Han B.P."/>
            <person name="Song L.R."/>
            <person name="Shu W.S."/>
        </authorList>
    </citation>
    <scope>NUCLEOTIDE SEQUENCE [LARGE SCALE GENOMIC DNA]</scope>
    <source>
        <strain evidence="1 2">FACHB-196</strain>
    </source>
</reference>
<sequence>MASRYSVIQYVPDPIADERINIGVLAFDNNAVKIHFVKNWERVRHFGMEEIGFLKDFAHRMENGAKEGLLFPGDKLNGVSNQERLLKIAQGWMNSIQFTEPRGSLNTVDKLLQDIANTYLREPQLESNLKFKARDRQASARLIKSKTREILKQKFGDKSRDLLKHHEICGKHTNNKFDVVVANGKPYFAAHGISFEVDVPDSLKGEVCWRISDVKNSKPNFPIAIFVLPPKVEQHNYQQIQKAYQKNIATYQELGADILQENDVKPWVNKQIEGLSLDLVLGH</sequence>
<organism evidence="1 2">
    <name type="scientific">Anabaena lutea FACHB-196</name>
    <dbReference type="NCBI Taxonomy" id="2692881"/>
    <lineage>
        <taxon>Bacteria</taxon>
        <taxon>Bacillati</taxon>
        <taxon>Cyanobacteriota</taxon>
        <taxon>Cyanophyceae</taxon>
        <taxon>Nostocales</taxon>
        <taxon>Nostocaceae</taxon>
        <taxon>Anabaena</taxon>
    </lineage>
</organism>
<dbReference type="Pfam" id="PF11236">
    <property type="entry name" value="DUF3037"/>
    <property type="match status" value="1"/>
</dbReference>
<comment type="caution">
    <text evidence="1">The sequence shown here is derived from an EMBL/GenBank/DDBJ whole genome shotgun (WGS) entry which is preliminary data.</text>
</comment>
<protein>
    <submittedName>
        <fullName evidence="1">DUF3037 domain-containing protein</fullName>
    </submittedName>
</protein>
<name>A0ABR8FB81_9NOST</name>
<evidence type="ECO:0000313" key="1">
    <source>
        <dbReference type="EMBL" id="MBD2567468.1"/>
    </source>
</evidence>
<gene>
    <name evidence="1" type="ORF">H6G59_06035</name>
</gene>